<organism evidence="2 3">
    <name type="scientific">Coniochaeta pulveracea</name>
    <dbReference type="NCBI Taxonomy" id="177199"/>
    <lineage>
        <taxon>Eukaryota</taxon>
        <taxon>Fungi</taxon>
        <taxon>Dikarya</taxon>
        <taxon>Ascomycota</taxon>
        <taxon>Pezizomycotina</taxon>
        <taxon>Sordariomycetes</taxon>
        <taxon>Sordariomycetidae</taxon>
        <taxon>Coniochaetales</taxon>
        <taxon>Coniochaetaceae</taxon>
        <taxon>Coniochaeta</taxon>
    </lineage>
</organism>
<dbReference type="AlphaFoldDB" id="A0A420Y9H1"/>
<dbReference type="InterPro" id="IPR021346">
    <property type="entry name" value="Tma16"/>
</dbReference>
<dbReference type="Gene3D" id="1.20.1440.170">
    <property type="entry name" value="Translation machinery-associated protein 16-like"/>
    <property type="match status" value="1"/>
</dbReference>
<name>A0A420Y9H1_9PEZI</name>
<evidence type="ECO:0000313" key="3">
    <source>
        <dbReference type="Proteomes" id="UP000275385"/>
    </source>
</evidence>
<sequence length="178" mass="20621">MPKTLEKARKAIAKKRGGELPAMHQYSRDSKRLQRAQIRDERLEKIAASRKKQDRPLLERIAFFQAAVQENEGKALDMPAIQAKIQEFVHQYDEEYEAEKKARRPGRPASTRQDLLKVKIDALRTEYSKGFYVPDLSDDTNASELDRWEGSWPYLANLKWVKITDSGEVRTSSFPPKM</sequence>
<comment type="caution">
    <text evidence="2">The sequence shown here is derived from an EMBL/GenBank/DDBJ whole genome shotgun (WGS) entry which is preliminary data.</text>
</comment>
<evidence type="ECO:0000313" key="2">
    <source>
        <dbReference type="EMBL" id="RKU44529.1"/>
    </source>
</evidence>
<dbReference type="STRING" id="177199.A0A420Y9H1"/>
<accession>A0A420Y9H1</accession>
<dbReference type="Proteomes" id="UP000275385">
    <property type="component" value="Unassembled WGS sequence"/>
</dbReference>
<evidence type="ECO:0008006" key="4">
    <source>
        <dbReference type="Google" id="ProtNLM"/>
    </source>
</evidence>
<dbReference type="PANTHER" id="PTHR13349">
    <property type="entry name" value="TRANSLATION MACHINERY-ASSOCIATED PROTEIN 16"/>
    <property type="match status" value="1"/>
</dbReference>
<reference evidence="2 3" key="1">
    <citation type="submission" date="2018-08" db="EMBL/GenBank/DDBJ databases">
        <title>Draft genome of the lignicolous fungus Coniochaeta pulveracea.</title>
        <authorList>
            <person name="Borstlap C.J."/>
            <person name="De Witt R.N."/>
            <person name="Botha A."/>
            <person name="Volschenk H."/>
        </authorList>
    </citation>
    <scope>NUCLEOTIDE SEQUENCE [LARGE SCALE GENOMIC DNA]</scope>
    <source>
        <strain evidence="2 3">CAB683</strain>
    </source>
</reference>
<evidence type="ECO:0000256" key="1">
    <source>
        <dbReference type="ARBA" id="ARBA00034127"/>
    </source>
</evidence>
<dbReference type="Pfam" id="PF11176">
    <property type="entry name" value="Tma16"/>
    <property type="match status" value="1"/>
</dbReference>
<dbReference type="EMBL" id="QVQW01000030">
    <property type="protein sequence ID" value="RKU44529.1"/>
    <property type="molecule type" value="Genomic_DNA"/>
</dbReference>
<dbReference type="GO" id="GO:0005634">
    <property type="term" value="C:nucleus"/>
    <property type="evidence" value="ECO:0007669"/>
    <property type="project" value="TreeGrafter"/>
</dbReference>
<gene>
    <name evidence="2" type="ORF">DL546_007092</name>
</gene>
<protein>
    <recommendedName>
        <fullName evidence="4">Translation machinery-associated protein 16</fullName>
    </recommendedName>
</protein>
<comment type="similarity">
    <text evidence="1">Belongs to the TMA16 family.</text>
</comment>
<proteinExistence type="inferred from homology"/>
<dbReference type="OrthoDB" id="270284at2759"/>
<dbReference type="PANTHER" id="PTHR13349:SF2">
    <property type="entry name" value="TRANSLATION MACHINERY-ASSOCIATED PROTEIN 16"/>
    <property type="match status" value="1"/>
</dbReference>
<dbReference type="InterPro" id="IPR038356">
    <property type="entry name" value="Tma16_sf"/>
</dbReference>
<keyword evidence="3" id="KW-1185">Reference proteome</keyword>